<comment type="similarity">
    <text evidence="1 4">Belongs to the MinE family.</text>
</comment>
<dbReference type="InterPro" id="IPR005527">
    <property type="entry name" value="MinE"/>
</dbReference>
<feature type="compositionally biased region" description="Basic and acidic residues" evidence="5">
    <location>
        <begin position="104"/>
        <end position="132"/>
    </location>
</feature>
<name>A0A3N1LGC8_9PROT</name>
<comment type="function">
    <text evidence="3 4">Prevents the cell division inhibition by proteins MinC and MinD at internal division sites while permitting inhibition at polar sites. This ensures cell division at the proper site by restricting the formation of a division septum at the midpoint of the long axis of the cell.</text>
</comment>
<evidence type="ECO:0000256" key="3">
    <source>
        <dbReference type="ARBA" id="ARBA00025265"/>
    </source>
</evidence>
<evidence type="ECO:0000256" key="1">
    <source>
        <dbReference type="ARBA" id="ARBA00008168"/>
    </source>
</evidence>
<feature type="compositionally biased region" description="Basic and acidic residues" evidence="5">
    <location>
        <begin position="141"/>
        <end position="160"/>
    </location>
</feature>
<sequence length="175" mass="18541">MRLFDLFRSRRPAPPPPPVAAAPAAASVAKERLQILLSHERADRGDRAEFLPALQREILEVVAKYLVIDQEKVMVKLERGKDISFLEVNVELPGPDVKLIRQPKPPEKAPEADGDKGTAEKAGAEKAPEKAAADQPAADKAVPEKVASDKGAAEKGDKAAGKPITGGPGLAHSPA</sequence>
<evidence type="ECO:0000313" key="6">
    <source>
        <dbReference type="EMBL" id="ROP90547.1"/>
    </source>
</evidence>
<organism evidence="6 7">
    <name type="scientific">Stella humosa</name>
    <dbReference type="NCBI Taxonomy" id="94"/>
    <lineage>
        <taxon>Bacteria</taxon>
        <taxon>Pseudomonadati</taxon>
        <taxon>Pseudomonadota</taxon>
        <taxon>Alphaproteobacteria</taxon>
        <taxon>Rhodospirillales</taxon>
        <taxon>Stellaceae</taxon>
        <taxon>Stella</taxon>
    </lineage>
</organism>
<dbReference type="Gene3D" id="3.30.1070.10">
    <property type="entry name" value="Cell division topological specificity factor MinE"/>
    <property type="match status" value="1"/>
</dbReference>
<accession>A0A3N1LGC8</accession>
<dbReference type="NCBIfam" id="TIGR01215">
    <property type="entry name" value="minE"/>
    <property type="match status" value="1"/>
</dbReference>
<evidence type="ECO:0000313" key="7">
    <source>
        <dbReference type="Proteomes" id="UP000278222"/>
    </source>
</evidence>
<dbReference type="InterPro" id="IPR036707">
    <property type="entry name" value="MinE_sf"/>
</dbReference>
<dbReference type="AlphaFoldDB" id="A0A3N1LGC8"/>
<evidence type="ECO:0000256" key="5">
    <source>
        <dbReference type="SAM" id="MobiDB-lite"/>
    </source>
</evidence>
<dbReference type="HAMAP" id="MF_00262">
    <property type="entry name" value="MinE"/>
    <property type="match status" value="1"/>
</dbReference>
<comment type="caution">
    <text evidence="6">The sequence shown here is derived from an EMBL/GenBank/DDBJ whole genome shotgun (WGS) entry which is preliminary data.</text>
</comment>
<dbReference type="EMBL" id="RJKX01000014">
    <property type="protein sequence ID" value="ROP90547.1"/>
    <property type="molecule type" value="Genomic_DNA"/>
</dbReference>
<dbReference type="OrthoDB" id="9802655at2"/>
<dbReference type="SUPFAM" id="SSF55229">
    <property type="entry name" value="Cell division protein MinE topological specificity domain"/>
    <property type="match status" value="1"/>
</dbReference>
<dbReference type="Proteomes" id="UP000278222">
    <property type="component" value="Unassembled WGS sequence"/>
</dbReference>
<keyword evidence="4 6" id="KW-0132">Cell division</keyword>
<proteinExistence type="inferred from homology"/>
<dbReference type="NCBIfam" id="NF001422">
    <property type="entry name" value="PRK00296.1"/>
    <property type="match status" value="1"/>
</dbReference>
<keyword evidence="7" id="KW-1185">Reference proteome</keyword>
<evidence type="ECO:0000256" key="2">
    <source>
        <dbReference type="ARBA" id="ARBA00020112"/>
    </source>
</evidence>
<feature type="region of interest" description="Disordered" evidence="5">
    <location>
        <begin position="95"/>
        <end position="175"/>
    </location>
</feature>
<dbReference type="Pfam" id="PF03776">
    <property type="entry name" value="MinE"/>
    <property type="match status" value="1"/>
</dbReference>
<dbReference type="GO" id="GO:0032955">
    <property type="term" value="P:regulation of division septum assembly"/>
    <property type="evidence" value="ECO:0007669"/>
    <property type="project" value="InterPro"/>
</dbReference>
<reference evidence="6 7" key="1">
    <citation type="submission" date="2018-11" db="EMBL/GenBank/DDBJ databases">
        <title>Genomic Encyclopedia of Type Strains, Phase IV (KMG-IV): sequencing the most valuable type-strain genomes for metagenomic binning, comparative biology and taxonomic classification.</title>
        <authorList>
            <person name="Goeker M."/>
        </authorList>
    </citation>
    <scope>NUCLEOTIDE SEQUENCE [LARGE SCALE GENOMIC DNA]</scope>
    <source>
        <strain evidence="6 7">DSM 5900</strain>
    </source>
</reference>
<protein>
    <recommendedName>
        <fullName evidence="2 4">Cell division topological specificity factor</fullName>
    </recommendedName>
</protein>
<dbReference type="GO" id="GO:0051301">
    <property type="term" value="P:cell division"/>
    <property type="evidence" value="ECO:0007669"/>
    <property type="project" value="UniProtKB-KW"/>
</dbReference>
<evidence type="ECO:0000256" key="4">
    <source>
        <dbReference type="HAMAP-Rule" id="MF_00262"/>
    </source>
</evidence>
<gene>
    <name evidence="4" type="primary">minE</name>
    <name evidence="6" type="ORF">EDC65_2397</name>
</gene>
<keyword evidence="4" id="KW-0131">Cell cycle</keyword>